<dbReference type="OrthoDB" id="653949at2"/>
<feature type="region of interest" description="Disordered" evidence="1">
    <location>
        <begin position="155"/>
        <end position="270"/>
    </location>
</feature>
<feature type="domain" description="CCDC81-like prokaryotic HU" evidence="3">
    <location>
        <begin position="59"/>
        <end position="126"/>
    </location>
</feature>
<keyword evidence="2" id="KW-0812">Transmembrane</keyword>
<feature type="region of interest" description="Disordered" evidence="1">
    <location>
        <begin position="382"/>
        <end position="413"/>
    </location>
</feature>
<dbReference type="Pfam" id="PF18175">
    <property type="entry name" value="HU-CCDC81_bac_2"/>
    <property type="match status" value="1"/>
</dbReference>
<organism evidence="4 5">
    <name type="scientific">Pedobacter westerhofensis</name>
    <dbReference type="NCBI Taxonomy" id="425512"/>
    <lineage>
        <taxon>Bacteria</taxon>
        <taxon>Pseudomonadati</taxon>
        <taxon>Bacteroidota</taxon>
        <taxon>Sphingobacteriia</taxon>
        <taxon>Sphingobacteriales</taxon>
        <taxon>Sphingobacteriaceae</taxon>
        <taxon>Pedobacter</taxon>
    </lineage>
</organism>
<dbReference type="RefSeq" id="WP_142529444.1">
    <property type="nucleotide sequence ID" value="NZ_CBCSJO010000009.1"/>
</dbReference>
<dbReference type="AlphaFoldDB" id="A0A521ESC0"/>
<feature type="compositionally biased region" description="Low complexity" evidence="1">
    <location>
        <begin position="389"/>
        <end position="400"/>
    </location>
</feature>
<evidence type="ECO:0000256" key="1">
    <source>
        <dbReference type="SAM" id="MobiDB-lite"/>
    </source>
</evidence>
<evidence type="ECO:0000313" key="4">
    <source>
        <dbReference type="EMBL" id="SMO86321.1"/>
    </source>
</evidence>
<feature type="compositionally biased region" description="Acidic residues" evidence="1">
    <location>
        <begin position="238"/>
        <end position="253"/>
    </location>
</feature>
<dbReference type="EMBL" id="FXTN01000009">
    <property type="protein sequence ID" value="SMO86321.1"/>
    <property type="molecule type" value="Genomic_DNA"/>
</dbReference>
<feature type="compositionally biased region" description="Low complexity" evidence="1">
    <location>
        <begin position="196"/>
        <end position="215"/>
    </location>
</feature>
<keyword evidence="2" id="KW-1133">Transmembrane helix</keyword>
<keyword evidence="2" id="KW-0472">Membrane</keyword>
<accession>A0A521ESC0</accession>
<evidence type="ECO:0000313" key="5">
    <source>
        <dbReference type="Proteomes" id="UP000320300"/>
    </source>
</evidence>
<reference evidence="4 5" key="1">
    <citation type="submission" date="2017-05" db="EMBL/GenBank/DDBJ databases">
        <authorList>
            <person name="Varghese N."/>
            <person name="Submissions S."/>
        </authorList>
    </citation>
    <scope>NUCLEOTIDE SEQUENCE [LARGE SCALE GENOMIC DNA]</scope>
    <source>
        <strain evidence="4 5">DSM 19036</strain>
    </source>
</reference>
<name>A0A521ESC0_9SPHI</name>
<proteinExistence type="predicted"/>
<evidence type="ECO:0000256" key="2">
    <source>
        <dbReference type="SAM" id="Phobius"/>
    </source>
</evidence>
<keyword evidence="5" id="KW-1185">Reference proteome</keyword>
<gene>
    <name evidence="4" type="ORF">SAMN06265348_1099</name>
</gene>
<feature type="compositionally biased region" description="Polar residues" evidence="1">
    <location>
        <begin position="402"/>
        <end position="413"/>
    </location>
</feature>
<dbReference type="InterPro" id="IPR041268">
    <property type="entry name" value="HU-CCDC81_bac_2"/>
</dbReference>
<dbReference type="Proteomes" id="UP000320300">
    <property type="component" value="Unassembled WGS sequence"/>
</dbReference>
<protein>
    <recommendedName>
        <fullName evidence="3">CCDC81-like prokaryotic HU domain-containing protein</fullName>
    </recommendedName>
</protein>
<feature type="compositionally biased region" description="Low complexity" evidence="1">
    <location>
        <begin position="155"/>
        <end position="171"/>
    </location>
</feature>
<feature type="transmembrane region" description="Helical" evidence="2">
    <location>
        <begin position="346"/>
        <end position="367"/>
    </location>
</feature>
<evidence type="ECO:0000259" key="3">
    <source>
        <dbReference type="Pfam" id="PF18175"/>
    </source>
</evidence>
<sequence>MDVLSYLSELIQTRKAVGISGLGTVFKKKIPGRYDAETHSFIPPSYTLDFTDEIKEEILLADFIGKKRNVSADTANYFITEFSSDTLRRLSNDGTFSFGDLGTLVKSGEQIRFKPAESINYGFDFYGLPAVKEEQEQLPEALAQIEDVVEEIPAAQPEQTEAAATEEPTIESVIADNESSEENPGDEERVTEIDDTVLPAAEEPPVVETEELAAAQPEEPSPVEAEEQNLESVIADNESSEENPGNEEIEEEPVPASAEENKPADTPVNPFAQYKKNEQQLRDEIESLNFYRSKSPYLKSTGPVDEEVIMKLNKITAKEDTAEAAPSTDAFPVYPTQVVEEKTMPLYLKILLSIGILIVMMGVVYVIKPDLFNALTGKTSAPPKKLNTSASRPAVVAPASDDSLTTDSIQKSGASLSPADTLIKTLPPAKPVDTATVYEIIGASMHDQKEADNFIALMKRSGIDAKVVTNMSGKRLKMSIATLKDEKTAKEELDRLSKKLKIPGIYIYRNKQK</sequence>